<gene>
    <name evidence="2" type="ORF">GRJ2_003180900</name>
</gene>
<protein>
    <submittedName>
        <fullName evidence="2">Terminal uridylyltransferase 7</fullName>
    </submittedName>
</protein>
<name>A0ABC9YAQ7_GRUJA</name>
<feature type="compositionally biased region" description="Acidic residues" evidence="1">
    <location>
        <begin position="9"/>
        <end position="19"/>
    </location>
</feature>
<keyword evidence="3" id="KW-1185">Reference proteome</keyword>
<dbReference type="EMBL" id="BAAFJT010000178">
    <property type="protein sequence ID" value="GAB0207153.1"/>
    <property type="molecule type" value="Genomic_DNA"/>
</dbReference>
<keyword evidence="2" id="KW-0548">Nucleotidyltransferase</keyword>
<dbReference type="AlphaFoldDB" id="A0ABC9YAQ7"/>
<evidence type="ECO:0000313" key="2">
    <source>
        <dbReference type="EMBL" id="GAB0207153.1"/>
    </source>
</evidence>
<feature type="region of interest" description="Disordered" evidence="1">
    <location>
        <begin position="1"/>
        <end position="20"/>
    </location>
</feature>
<sequence>MDDKISIEESTESTDELDESPNKFILSIQNWISEMISSNDETEESSLVNQAECGGIRAEGELDNTCSGSGDEDALSEKVLSIPVKYEDKHVKENVDGPLRINLGQEDLTEKRSLYEENTAIE</sequence>
<evidence type="ECO:0000256" key="1">
    <source>
        <dbReference type="SAM" id="MobiDB-lite"/>
    </source>
</evidence>
<keyword evidence="2" id="KW-0808">Transferase</keyword>
<comment type="caution">
    <text evidence="2">The sequence shown here is derived from an EMBL/GenBank/DDBJ whole genome shotgun (WGS) entry which is preliminary data.</text>
</comment>
<reference evidence="2 3" key="1">
    <citation type="submission" date="2024-06" db="EMBL/GenBank/DDBJ databases">
        <title>The draft genome of Grus japonensis, version 3.</title>
        <authorList>
            <person name="Nabeshima K."/>
            <person name="Suzuki S."/>
            <person name="Onuma M."/>
        </authorList>
    </citation>
    <scope>NUCLEOTIDE SEQUENCE [LARGE SCALE GENOMIC DNA]</scope>
    <source>
        <strain evidence="2 3">451A</strain>
    </source>
</reference>
<proteinExistence type="predicted"/>
<organism evidence="2 3">
    <name type="scientific">Grus japonensis</name>
    <name type="common">Japanese crane</name>
    <name type="synonym">Red-crowned crane</name>
    <dbReference type="NCBI Taxonomy" id="30415"/>
    <lineage>
        <taxon>Eukaryota</taxon>
        <taxon>Metazoa</taxon>
        <taxon>Chordata</taxon>
        <taxon>Craniata</taxon>
        <taxon>Vertebrata</taxon>
        <taxon>Euteleostomi</taxon>
        <taxon>Archelosauria</taxon>
        <taxon>Archosauria</taxon>
        <taxon>Dinosauria</taxon>
        <taxon>Saurischia</taxon>
        <taxon>Theropoda</taxon>
        <taxon>Coelurosauria</taxon>
        <taxon>Aves</taxon>
        <taxon>Neognathae</taxon>
        <taxon>Neoaves</taxon>
        <taxon>Gruiformes</taxon>
        <taxon>Gruidae</taxon>
        <taxon>Grus</taxon>
    </lineage>
</organism>
<evidence type="ECO:0000313" key="3">
    <source>
        <dbReference type="Proteomes" id="UP001623348"/>
    </source>
</evidence>
<dbReference type="GO" id="GO:0016779">
    <property type="term" value="F:nucleotidyltransferase activity"/>
    <property type="evidence" value="ECO:0007669"/>
    <property type="project" value="UniProtKB-KW"/>
</dbReference>
<dbReference type="Proteomes" id="UP001623348">
    <property type="component" value="Unassembled WGS sequence"/>
</dbReference>
<accession>A0ABC9YAQ7</accession>